<protein>
    <submittedName>
        <fullName evidence="3">Alpha/beta fold hydrolase</fullName>
    </submittedName>
</protein>
<dbReference type="Proteomes" id="UP001142610">
    <property type="component" value="Unassembled WGS sequence"/>
</dbReference>
<reference evidence="3" key="1">
    <citation type="submission" date="2022-07" db="EMBL/GenBank/DDBJ databases">
        <title>Parvularcula maris sp. nov., an algicidal bacterium isolated from seawater.</title>
        <authorList>
            <person name="Li F."/>
        </authorList>
    </citation>
    <scope>NUCLEOTIDE SEQUENCE</scope>
    <source>
        <strain evidence="3">BGMRC 0090</strain>
    </source>
</reference>
<dbReference type="InterPro" id="IPR029058">
    <property type="entry name" value="AB_hydrolase_fold"/>
</dbReference>
<dbReference type="InterPro" id="IPR002918">
    <property type="entry name" value="Lipase_EstA/Esterase_EstB"/>
</dbReference>
<sequence length="424" mass="46494">MAEAKFGRDRGEPFDRDPVIFVHGGSGSASQFSAQAQRFASNGYPDAWLAAVEYDSGNLDFPDDLPVVFAELDAVITALQEETGREQVVLMGHSRGTTVSQAYLEDPARAANVSSYVNIDGRPAEALPGGVPTLALWAGAVDREVPRVVVGGVNVTVPDQEHIEVAVSEESFAEIYRFINGEEPKTTKVIPQFGRRFEIEGKAVIFPDNVGVDGATVEIYRVSPFSGRRIGRQVASFSIDETGDFGPFRAKPFRYYEFVIVREGERDHHFFYEPFRRSDRFVRLNTSRPGEGISAFIPTSPASVAINVNRNVEYWGDRGGLNDSLLIDSAEVINEATAPSGFVGAPSTIFAFDEGLDGVSNVEMVPFPFPFIAFLAATDLFVEADADAPLSIISRPRFDSRTRFVTARKLPSDGARVTIQLRDY</sequence>
<dbReference type="Pfam" id="PF21768">
    <property type="entry name" value="AF_1763-like_C"/>
    <property type="match status" value="1"/>
</dbReference>
<dbReference type="InterPro" id="IPR049036">
    <property type="entry name" value="AF_1763-like_C"/>
</dbReference>
<dbReference type="AlphaFoldDB" id="A0A9X2LBJ5"/>
<name>A0A9X2LBJ5_9PROT</name>
<dbReference type="Gene3D" id="2.60.40.2200">
    <property type="match status" value="1"/>
</dbReference>
<evidence type="ECO:0000259" key="2">
    <source>
        <dbReference type="Pfam" id="PF21768"/>
    </source>
</evidence>
<dbReference type="SUPFAM" id="SSF53474">
    <property type="entry name" value="alpha/beta-Hydrolases"/>
    <property type="match status" value="1"/>
</dbReference>
<keyword evidence="4" id="KW-1185">Reference proteome</keyword>
<proteinExistence type="predicted"/>
<keyword evidence="3" id="KW-0378">Hydrolase</keyword>
<feature type="domain" description="AFL C-terminal" evidence="1">
    <location>
        <begin position="198"/>
        <end position="289"/>
    </location>
</feature>
<evidence type="ECO:0000313" key="4">
    <source>
        <dbReference type="Proteomes" id="UP001142610"/>
    </source>
</evidence>
<dbReference type="GO" id="GO:0016787">
    <property type="term" value="F:hydrolase activity"/>
    <property type="evidence" value="ECO:0007669"/>
    <property type="project" value="UniProtKB-KW"/>
</dbReference>
<dbReference type="Pfam" id="PF01674">
    <property type="entry name" value="Lipase_2"/>
    <property type="match status" value="1"/>
</dbReference>
<feature type="domain" description="AF-1763-like C-terminal" evidence="2">
    <location>
        <begin position="309"/>
        <end position="423"/>
    </location>
</feature>
<comment type="caution">
    <text evidence="3">The sequence shown here is derived from an EMBL/GenBank/DDBJ whole genome shotgun (WGS) entry which is preliminary data.</text>
</comment>
<dbReference type="Gene3D" id="3.40.50.1820">
    <property type="entry name" value="alpha/beta hydrolase"/>
    <property type="match status" value="1"/>
</dbReference>
<dbReference type="RefSeq" id="WP_256620388.1">
    <property type="nucleotide sequence ID" value="NZ_JANIBC010000019.1"/>
</dbReference>
<dbReference type="GO" id="GO:0016042">
    <property type="term" value="P:lipid catabolic process"/>
    <property type="evidence" value="ECO:0007669"/>
    <property type="project" value="InterPro"/>
</dbReference>
<dbReference type="InterPro" id="IPR040664">
    <property type="entry name" value="AFL_C"/>
</dbReference>
<accession>A0A9X2LBJ5</accession>
<gene>
    <name evidence="3" type="ORF">NOG11_13860</name>
</gene>
<dbReference type="Pfam" id="PF18067">
    <property type="entry name" value="Lipase_C"/>
    <property type="match status" value="1"/>
</dbReference>
<evidence type="ECO:0000313" key="3">
    <source>
        <dbReference type="EMBL" id="MCQ8186463.1"/>
    </source>
</evidence>
<organism evidence="3 4">
    <name type="scientific">Parvularcula maris</name>
    <dbReference type="NCBI Taxonomy" id="2965077"/>
    <lineage>
        <taxon>Bacteria</taxon>
        <taxon>Pseudomonadati</taxon>
        <taxon>Pseudomonadota</taxon>
        <taxon>Alphaproteobacteria</taxon>
        <taxon>Parvularculales</taxon>
        <taxon>Parvularculaceae</taxon>
        <taxon>Parvularcula</taxon>
    </lineage>
</organism>
<dbReference type="Gene3D" id="2.60.40.2190">
    <property type="match status" value="1"/>
</dbReference>
<evidence type="ECO:0000259" key="1">
    <source>
        <dbReference type="Pfam" id="PF18067"/>
    </source>
</evidence>
<dbReference type="EMBL" id="JANIBC010000019">
    <property type="protein sequence ID" value="MCQ8186463.1"/>
    <property type="molecule type" value="Genomic_DNA"/>
</dbReference>